<dbReference type="GO" id="GO:0005737">
    <property type="term" value="C:cytoplasm"/>
    <property type="evidence" value="ECO:0007669"/>
    <property type="project" value="UniProtKB-ARBA"/>
</dbReference>
<dbReference type="PANTHER" id="PTHR12175">
    <property type="entry name" value="AD039 HT014 THIOREDOXIN FAMILY TRP26"/>
    <property type="match status" value="1"/>
</dbReference>
<dbReference type="EMBL" id="PEDP01000053">
    <property type="protein sequence ID" value="POS87926.1"/>
    <property type="molecule type" value="Genomic_DNA"/>
</dbReference>
<organism evidence="4 5">
    <name type="scientific">Erysiphe pulchra</name>
    <dbReference type="NCBI Taxonomy" id="225359"/>
    <lineage>
        <taxon>Eukaryota</taxon>
        <taxon>Fungi</taxon>
        <taxon>Dikarya</taxon>
        <taxon>Ascomycota</taxon>
        <taxon>Pezizomycotina</taxon>
        <taxon>Leotiomycetes</taxon>
        <taxon>Erysiphales</taxon>
        <taxon>Erysiphaceae</taxon>
        <taxon>Erysiphe</taxon>
    </lineage>
</organism>
<feature type="compositionally biased region" description="Basic and acidic residues" evidence="2">
    <location>
        <begin position="8"/>
        <end position="39"/>
    </location>
</feature>
<dbReference type="InterPro" id="IPR008979">
    <property type="entry name" value="Galactose-bd-like_sf"/>
</dbReference>
<keyword evidence="5" id="KW-1185">Reference proteome</keyword>
<dbReference type="PANTHER" id="PTHR12175:SF1">
    <property type="entry name" value="PITH DOMAIN-CONTAINING PROTEIN 1"/>
    <property type="match status" value="1"/>
</dbReference>
<evidence type="ECO:0000313" key="5">
    <source>
        <dbReference type="Proteomes" id="UP000237438"/>
    </source>
</evidence>
<gene>
    <name evidence="4" type="ORF">EPUL_000197</name>
</gene>
<dbReference type="InterPro" id="IPR045099">
    <property type="entry name" value="PITH1-like"/>
</dbReference>
<dbReference type="AlphaFoldDB" id="A0A2S4Q0X7"/>
<name>A0A2S4Q0X7_9PEZI</name>
<protein>
    <submittedName>
        <fullName evidence="4">Galactose-binding protein</fullName>
    </submittedName>
</protein>
<reference evidence="4 5" key="1">
    <citation type="submission" date="2017-10" db="EMBL/GenBank/DDBJ databases">
        <title>Development of genomic resources for the powdery mildew, Erysiphe pulchra.</title>
        <authorList>
            <person name="Wadl P.A."/>
            <person name="Mack B.M."/>
            <person name="Moore G."/>
            <person name="Beltz S.B."/>
        </authorList>
    </citation>
    <scope>NUCLEOTIDE SEQUENCE [LARGE SCALE GENOMIC DNA]</scope>
    <source>
        <strain evidence="4">Cflorida</strain>
    </source>
</reference>
<evidence type="ECO:0000259" key="3">
    <source>
        <dbReference type="PROSITE" id="PS51532"/>
    </source>
</evidence>
<feature type="region of interest" description="Disordered" evidence="2">
    <location>
        <begin position="1"/>
        <end position="39"/>
    </location>
</feature>
<feature type="compositionally biased region" description="Polar residues" evidence="2">
    <location>
        <begin position="218"/>
        <end position="227"/>
    </location>
</feature>
<dbReference type="Gene3D" id="2.60.120.470">
    <property type="entry name" value="PITH domain"/>
    <property type="match status" value="1"/>
</dbReference>
<comment type="similarity">
    <text evidence="1">Belongs to the PITHD1 family.</text>
</comment>
<dbReference type="Pfam" id="PF06201">
    <property type="entry name" value="PITH"/>
    <property type="match status" value="1"/>
</dbReference>
<proteinExistence type="inferred from homology"/>
<dbReference type="InterPro" id="IPR037047">
    <property type="entry name" value="PITH_dom_sf"/>
</dbReference>
<comment type="caution">
    <text evidence="4">The sequence shown here is derived from an EMBL/GenBank/DDBJ whole genome shotgun (WGS) entry which is preliminary data.</text>
</comment>
<evidence type="ECO:0000256" key="2">
    <source>
        <dbReference type="SAM" id="MobiDB-lite"/>
    </source>
</evidence>
<dbReference type="InterPro" id="IPR010400">
    <property type="entry name" value="PITH_dom"/>
</dbReference>
<dbReference type="Proteomes" id="UP000237438">
    <property type="component" value="Unassembled WGS sequence"/>
</dbReference>
<dbReference type="GO" id="GO:0005634">
    <property type="term" value="C:nucleus"/>
    <property type="evidence" value="ECO:0007669"/>
    <property type="project" value="TreeGrafter"/>
</dbReference>
<feature type="domain" description="PITH" evidence="3">
    <location>
        <begin position="37"/>
        <end position="210"/>
    </location>
</feature>
<accession>A0A2S4Q0X7</accession>
<evidence type="ECO:0000256" key="1">
    <source>
        <dbReference type="ARBA" id="ARBA00025788"/>
    </source>
</evidence>
<feature type="region of interest" description="Disordered" evidence="2">
    <location>
        <begin position="217"/>
        <end position="236"/>
    </location>
</feature>
<sequence>MSSHCHHEHLEHSGHDHGHHHDHDHDHGHGHEGHDHSDDIQPALQYSLYRYINFDGVTCLNETEVGSGQAILKKTWAERLQLSPVLESDTDDQLLIHIPFTGQIKLHSIIIRSSNTGSAPLTLKVFQNRDDLDFSTASDLSPVQEFKIPQSSEVQDIPVKRALFGKVQNLTLFIEDNYGDDKTQINYLGFKGDWMQLGRAPVNILYEAAANPRDHTIKGTSINQIGSSLGRERDKR</sequence>
<dbReference type="OrthoDB" id="2635at2759"/>
<dbReference type="SUPFAM" id="SSF49785">
    <property type="entry name" value="Galactose-binding domain-like"/>
    <property type="match status" value="1"/>
</dbReference>
<evidence type="ECO:0000313" key="4">
    <source>
        <dbReference type="EMBL" id="POS87926.1"/>
    </source>
</evidence>
<dbReference type="STRING" id="225359.A0A2S4Q0X7"/>
<dbReference type="PROSITE" id="PS51532">
    <property type="entry name" value="PITH"/>
    <property type="match status" value="1"/>
</dbReference>